<evidence type="ECO:0000313" key="2">
    <source>
        <dbReference type="Proteomes" id="UP000218890"/>
    </source>
</evidence>
<dbReference type="AlphaFoldDB" id="A0A110B1E6"/>
<evidence type="ECO:0000313" key="1">
    <source>
        <dbReference type="EMBL" id="BAU57115.2"/>
    </source>
</evidence>
<dbReference type="KEGG" id="hhk:HH1059_04420"/>
<accession>A0A110B1E6</accession>
<gene>
    <name evidence="1" type="ORF">HH1059_04420</name>
</gene>
<organism evidence="1 2">
    <name type="scientific">Halorhodospira halochloris</name>
    <name type="common">Ectothiorhodospira halochloris</name>
    <dbReference type="NCBI Taxonomy" id="1052"/>
    <lineage>
        <taxon>Bacteria</taxon>
        <taxon>Pseudomonadati</taxon>
        <taxon>Pseudomonadota</taxon>
        <taxon>Gammaproteobacteria</taxon>
        <taxon>Chromatiales</taxon>
        <taxon>Ectothiorhodospiraceae</taxon>
        <taxon>Halorhodospira</taxon>
    </lineage>
</organism>
<dbReference type="EMBL" id="AP017372">
    <property type="protein sequence ID" value="BAU57115.2"/>
    <property type="molecule type" value="Genomic_DNA"/>
</dbReference>
<sequence>MLETAGASLRCDDMRRHLESLGFEVRDGKKQGHNIVTHPHLEGFYSTSYTCGHGKNPEIKPPYVRKVRATLRNHYQSLSDYLGGE</sequence>
<evidence type="ECO:0008006" key="3">
    <source>
        <dbReference type="Google" id="ProtNLM"/>
    </source>
</evidence>
<proteinExistence type="predicted"/>
<protein>
    <recommendedName>
        <fullName evidence="3">HicA protein</fullName>
    </recommendedName>
</protein>
<dbReference type="Proteomes" id="UP000218890">
    <property type="component" value="Chromosome"/>
</dbReference>
<keyword evidence="2" id="KW-1185">Reference proteome</keyword>
<name>A0A110B1E6_HALHR</name>
<reference evidence="1" key="1">
    <citation type="submission" date="2016-02" db="EMBL/GenBank/DDBJ databases">
        <title>Halorhodospira halochloris DSM-1059 complete genome, version 2.</title>
        <authorList>
            <person name="Tsukatani Y."/>
        </authorList>
    </citation>
    <scope>NUCLEOTIDE SEQUENCE</scope>
    <source>
        <strain evidence="1">DSM 1059</strain>
    </source>
</reference>